<protein>
    <recommendedName>
        <fullName evidence="5">Secreted protein</fullName>
    </recommendedName>
</protein>
<name>A0ABD2M667_9BILA</name>
<feature type="signal peptide" evidence="2">
    <location>
        <begin position="1"/>
        <end position="24"/>
    </location>
</feature>
<dbReference type="Proteomes" id="UP001620626">
    <property type="component" value="Unassembled WGS sequence"/>
</dbReference>
<evidence type="ECO:0000256" key="1">
    <source>
        <dbReference type="SAM" id="MobiDB-lite"/>
    </source>
</evidence>
<reference evidence="3 4" key="1">
    <citation type="submission" date="2024-10" db="EMBL/GenBank/DDBJ databases">
        <authorList>
            <person name="Kim D."/>
        </authorList>
    </citation>
    <scope>NUCLEOTIDE SEQUENCE [LARGE SCALE GENOMIC DNA]</scope>
    <source>
        <strain evidence="3">BH-2024</strain>
    </source>
</reference>
<feature type="chain" id="PRO_5044743140" description="Secreted protein" evidence="2">
    <location>
        <begin position="25"/>
        <end position="134"/>
    </location>
</feature>
<evidence type="ECO:0000313" key="3">
    <source>
        <dbReference type="EMBL" id="KAL3123003.1"/>
    </source>
</evidence>
<sequence length="134" mass="14275">MTSVVAFVWSLLFLTVLLPNGSVGQIDWFAPSLNGGGSGALGGRPEQPSFQPIKIEDAGYPSWDQMPNNPSDRPIVKRKSSPSRNQNIISLPEKTTPSASVLGIESDNLPGWEQMPDNPSASPSNDGATNPTEN</sequence>
<organism evidence="3 4">
    <name type="scientific">Heterodera trifolii</name>
    <dbReference type="NCBI Taxonomy" id="157864"/>
    <lineage>
        <taxon>Eukaryota</taxon>
        <taxon>Metazoa</taxon>
        <taxon>Ecdysozoa</taxon>
        <taxon>Nematoda</taxon>
        <taxon>Chromadorea</taxon>
        <taxon>Rhabditida</taxon>
        <taxon>Tylenchina</taxon>
        <taxon>Tylenchomorpha</taxon>
        <taxon>Tylenchoidea</taxon>
        <taxon>Heteroderidae</taxon>
        <taxon>Heteroderinae</taxon>
        <taxon>Heterodera</taxon>
    </lineage>
</organism>
<evidence type="ECO:0008006" key="5">
    <source>
        <dbReference type="Google" id="ProtNLM"/>
    </source>
</evidence>
<proteinExistence type="predicted"/>
<feature type="compositionally biased region" description="Polar residues" evidence="1">
    <location>
        <begin position="82"/>
        <end position="99"/>
    </location>
</feature>
<gene>
    <name evidence="3" type="ORF">niasHT_006403</name>
</gene>
<dbReference type="AlphaFoldDB" id="A0ABD2M667"/>
<feature type="compositionally biased region" description="Polar residues" evidence="1">
    <location>
        <begin position="117"/>
        <end position="134"/>
    </location>
</feature>
<keyword evidence="2" id="KW-0732">Signal</keyword>
<keyword evidence="4" id="KW-1185">Reference proteome</keyword>
<evidence type="ECO:0000313" key="4">
    <source>
        <dbReference type="Proteomes" id="UP001620626"/>
    </source>
</evidence>
<comment type="caution">
    <text evidence="3">The sequence shown here is derived from an EMBL/GenBank/DDBJ whole genome shotgun (WGS) entry which is preliminary data.</text>
</comment>
<evidence type="ECO:0000256" key="2">
    <source>
        <dbReference type="SAM" id="SignalP"/>
    </source>
</evidence>
<accession>A0ABD2M667</accession>
<feature type="region of interest" description="Disordered" evidence="1">
    <location>
        <begin position="34"/>
        <end position="134"/>
    </location>
</feature>
<dbReference type="EMBL" id="JBICBT010000115">
    <property type="protein sequence ID" value="KAL3123003.1"/>
    <property type="molecule type" value="Genomic_DNA"/>
</dbReference>